<dbReference type="PANTHER" id="PTHR45527:SF1">
    <property type="entry name" value="FATTY ACID SYNTHASE"/>
    <property type="match status" value="1"/>
</dbReference>
<dbReference type="SUPFAM" id="SSF56801">
    <property type="entry name" value="Acetyl-CoA synthetase-like"/>
    <property type="match status" value="1"/>
</dbReference>
<accession>A0A9D2GA92</accession>
<dbReference type="CDD" id="cd05930">
    <property type="entry name" value="A_NRPS"/>
    <property type="match status" value="1"/>
</dbReference>
<feature type="domain" description="AMP-dependent synthetase/ligase" evidence="1">
    <location>
        <begin position="19"/>
        <end position="373"/>
    </location>
</feature>
<dbReference type="InterPro" id="IPR025110">
    <property type="entry name" value="AMP-bd_C"/>
</dbReference>
<sequence>MNRSEEFRDLPGNILDCLENTEERFRYKTAVEDDKLTLTYHELMVMARRIGSGILRRTRPGMPVPVLMEKSPVSLAVMLGAVYAGCFYVPVNPSNPAERLRKIFRTLDSPIVVTDEAGQRILREVEEHGEMLTAEELLCEDVDIIRLEQIREAGSETDILYALFTSGSTGTPKAVAVSHGAVIRFIGHFTEIFGITEKDNIGNQAPFDFDVSVKDIYSAIMTGASLTLIPKEYFSTPPRLLDYICGKKVTTLIWAVSALTLVSALKGLDYRVPEAVNKVMFSGEAMPPKQLRIWQEALPDASFVNLYGPTEITCNCTYYPVERKFGDEEKIPAGKAFPGRRVFLLDEHDREIVVPEQTGEICVSGESLAEGYYNNREQTEKHFVMFPVSGGKPERTYRTGDMGYYDRAGELVFAGRKDFQIKHMGHRIELEEIESAMNAVEGVTRSCCIFDREKNRICGFYMGDAQPPEVRRSMKRKVPSYMIPSRLSRVESMPLNRNGKTDRERLRLLAVRENGERPDRLSVKEKKMEGS</sequence>
<dbReference type="PANTHER" id="PTHR45527">
    <property type="entry name" value="NONRIBOSOMAL PEPTIDE SYNTHETASE"/>
    <property type="match status" value="1"/>
</dbReference>
<protein>
    <submittedName>
        <fullName evidence="3">Amino acid adenylation domain-containing protein</fullName>
    </submittedName>
</protein>
<reference evidence="3" key="2">
    <citation type="submission" date="2021-04" db="EMBL/GenBank/DDBJ databases">
        <authorList>
            <person name="Gilroy R."/>
        </authorList>
    </citation>
    <scope>NUCLEOTIDE SEQUENCE</scope>
    <source>
        <strain evidence="3">CHK196-3914</strain>
    </source>
</reference>
<evidence type="ECO:0000259" key="2">
    <source>
        <dbReference type="Pfam" id="PF13193"/>
    </source>
</evidence>
<dbReference type="GO" id="GO:0043041">
    <property type="term" value="P:amino acid activation for nonribosomal peptide biosynthetic process"/>
    <property type="evidence" value="ECO:0007669"/>
    <property type="project" value="TreeGrafter"/>
</dbReference>
<dbReference type="Pfam" id="PF13193">
    <property type="entry name" value="AMP-binding_C"/>
    <property type="match status" value="1"/>
</dbReference>
<evidence type="ECO:0000259" key="1">
    <source>
        <dbReference type="Pfam" id="PF00501"/>
    </source>
</evidence>
<dbReference type="Pfam" id="PF00501">
    <property type="entry name" value="AMP-binding"/>
    <property type="match status" value="1"/>
</dbReference>
<dbReference type="NCBIfam" id="TIGR01733">
    <property type="entry name" value="AA-adenyl-dom"/>
    <property type="match status" value="1"/>
</dbReference>
<dbReference type="EMBL" id="DXAY01000181">
    <property type="protein sequence ID" value="HIZ75115.1"/>
    <property type="molecule type" value="Genomic_DNA"/>
</dbReference>
<dbReference type="InterPro" id="IPR042099">
    <property type="entry name" value="ANL_N_sf"/>
</dbReference>
<proteinExistence type="predicted"/>
<comment type="caution">
    <text evidence="3">The sequence shown here is derived from an EMBL/GenBank/DDBJ whole genome shotgun (WGS) entry which is preliminary data.</text>
</comment>
<feature type="domain" description="AMP-binding enzyme C-terminal" evidence="2">
    <location>
        <begin position="432"/>
        <end position="500"/>
    </location>
</feature>
<dbReference type="Proteomes" id="UP000824116">
    <property type="component" value="Unassembled WGS sequence"/>
</dbReference>
<organism evidence="3 4">
    <name type="scientific">Candidatus Mediterraneibacter stercoravium</name>
    <dbReference type="NCBI Taxonomy" id="2838685"/>
    <lineage>
        <taxon>Bacteria</taxon>
        <taxon>Bacillati</taxon>
        <taxon>Bacillota</taxon>
        <taxon>Clostridia</taxon>
        <taxon>Lachnospirales</taxon>
        <taxon>Lachnospiraceae</taxon>
        <taxon>Mediterraneibacter</taxon>
    </lineage>
</organism>
<evidence type="ECO:0000313" key="3">
    <source>
        <dbReference type="EMBL" id="HIZ75115.1"/>
    </source>
</evidence>
<dbReference type="Gene3D" id="3.40.50.12780">
    <property type="entry name" value="N-terminal domain of ligase-like"/>
    <property type="match status" value="1"/>
</dbReference>
<dbReference type="InterPro" id="IPR000873">
    <property type="entry name" value="AMP-dep_synth/lig_dom"/>
</dbReference>
<gene>
    <name evidence="3" type="ORF">H9723_07755</name>
</gene>
<dbReference type="InterPro" id="IPR045851">
    <property type="entry name" value="AMP-bd_C_sf"/>
</dbReference>
<dbReference type="InterPro" id="IPR010071">
    <property type="entry name" value="AA_adenyl_dom"/>
</dbReference>
<evidence type="ECO:0000313" key="4">
    <source>
        <dbReference type="Proteomes" id="UP000824116"/>
    </source>
</evidence>
<reference evidence="3" key="1">
    <citation type="journal article" date="2021" name="PeerJ">
        <title>Extensive microbial diversity within the chicken gut microbiome revealed by metagenomics and culture.</title>
        <authorList>
            <person name="Gilroy R."/>
            <person name="Ravi A."/>
            <person name="Getino M."/>
            <person name="Pursley I."/>
            <person name="Horton D.L."/>
            <person name="Alikhan N.F."/>
            <person name="Baker D."/>
            <person name="Gharbi K."/>
            <person name="Hall N."/>
            <person name="Watson M."/>
            <person name="Adriaenssens E.M."/>
            <person name="Foster-Nyarko E."/>
            <person name="Jarju S."/>
            <person name="Secka A."/>
            <person name="Antonio M."/>
            <person name="Oren A."/>
            <person name="Chaudhuri R.R."/>
            <person name="La Ragione R."/>
            <person name="Hildebrand F."/>
            <person name="Pallen M.J."/>
        </authorList>
    </citation>
    <scope>NUCLEOTIDE SEQUENCE</scope>
    <source>
        <strain evidence="3">CHK196-3914</strain>
    </source>
</reference>
<dbReference type="AlphaFoldDB" id="A0A9D2GA92"/>
<name>A0A9D2GA92_9FIRM</name>
<dbReference type="Gene3D" id="3.30.300.30">
    <property type="match status" value="1"/>
</dbReference>
<dbReference type="GO" id="GO:0044550">
    <property type="term" value="P:secondary metabolite biosynthetic process"/>
    <property type="evidence" value="ECO:0007669"/>
    <property type="project" value="TreeGrafter"/>
</dbReference>
<dbReference type="GO" id="GO:0005737">
    <property type="term" value="C:cytoplasm"/>
    <property type="evidence" value="ECO:0007669"/>
    <property type="project" value="TreeGrafter"/>
</dbReference>
<dbReference type="GO" id="GO:0031177">
    <property type="term" value="F:phosphopantetheine binding"/>
    <property type="evidence" value="ECO:0007669"/>
    <property type="project" value="TreeGrafter"/>
</dbReference>